<keyword evidence="8" id="KW-1185">Reference proteome</keyword>
<dbReference type="GO" id="GO:0090729">
    <property type="term" value="F:toxin activity"/>
    <property type="evidence" value="ECO:0007669"/>
    <property type="project" value="UniProtKB-KW"/>
</dbReference>
<keyword evidence="1" id="KW-0800">Toxin</keyword>
<reference evidence="8" key="1">
    <citation type="journal article" date="2014" name="BMC Genomics">
        <title>The genome sequence of the biocontrol fungus Metarhizium anisopliae and comparative genomics of Metarhizium species.</title>
        <authorList>
            <person name="Pattemore J.A."/>
            <person name="Hane J.K."/>
            <person name="Williams A.H."/>
            <person name="Wilson B.A."/>
            <person name="Stodart B.J."/>
            <person name="Ash G.J."/>
        </authorList>
    </citation>
    <scope>NUCLEOTIDE SEQUENCE [LARGE SCALE GENOMIC DNA]</scope>
    <source>
        <strain evidence="8">BRIP 53293</strain>
    </source>
</reference>
<dbReference type="OrthoDB" id="4939891at2759"/>
<keyword evidence="4" id="KW-1015">Disulfide bond</keyword>
<dbReference type="Pfam" id="PF01375">
    <property type="entry name" value="Enterotoxin_a"/>
    <property type="match status" value="1"/>
</dbReference>
<evidence type="ECO:0000256" key="2">
    <source>
        <dbReference type="ARBA" id="ARBA00022729"/>
    </source>
</evidence>
<dbReference type="SUPFAM" id="SSF56399">
    <property type="entry name" value="ADP-ribosylation"/>
    <property type="match status" value="1"/>
</dbReference>
<evidence type="ECO:0000256" key="5">
    <source>
        <dbReference type="SAM" id="MobiDB-lite"/>
    </source>
</evidence>
<accession>A0A0D9NVD0</accession>
<protein>
    <recommendedName>
        <fullName evidence="9">Enterotoxin</fullName>
    </recommendedName>
</protein>
<evidence type="ECO:0008006" key="9">
    <source>
        <dbReference type="Google" id="ProtNLM"/>
    </source>
</evidence>
<feature type="compositionally biased region" description="Polar residues" evidence="5">
    <location>
        <begin position="636"/>
        <end position="662"/>
    </location>
</feature>
<dbReference type="EMBL" id="KE384736">
    <property type="protein sequence ID" value="KJK77997.1"/>
    <property type="molecule type" value="Genomic_DNA"/>
</dbReference>
<dbReference type="Gene3D" id="3.90.210.10">
    <property type="entry name" value="Heat-Labile Enterotoxin, subunit A"/>
    <property type="match status" value="1"/>
</dbReference>
<evidence type="ECO:0000313" key="8">
    <source>
        <dbReference type="Proteomes" id="UP000054544"/>
    </source>
</evidence>
<dbReference type="AlphaFoldDB" id="A0A0D9NVD0"/>
<feature type="signal peptide" evidence="6">
    <location>
        <begin position="1"/>
        <end position="28"/>
    </location>
</feature>
<evidence type="ECO:0000256" key="4">
    <source>
        <dbReference type="ARBA" id="ARBA00023157"/>
    </source>
</evidence>
<keyword evidence="3" id="KW-0843">Virulence</keyword>
<feature type="region of interest" description="Disordered" evidence="5">
    <location>
        <begin position="388"/>
        <end position="440"/>
    </location>
</feature>
<gene>
    <name evidence="7" type="ORF">H634G_06580</name>
</gene>
<feature type="region of interest" description="Disordered" evidence="5">
    <location>
        <begin position="626"/>
        <end position="665"/>
    </location>
</feature>
<feature type="compositionally biased region" description="Polar residues" evidence="5">
    <location>
        <begin position="518"/>
        <end position="536"/>
    </location>
</feature>
<evidence type="ECO:0000313" key="7">
    <source>
        <dbReference type="EMBL" id="KJK77997.1"/>
    </source>
</evidence>
<dbReference type="Proteomes" id="UP000054544">
    <property type="component" value="Unassembled WGS sequence"/>
</dbReference>
<name>A0A0D9NVD0_METAN</name>
<organism evidence="7 8">
    <name type="scientific">Metarhizium anisopliae BRIP 53293</name>
    <dbReference type="NCBI Taxonomy" id="1291518"/>
    <lineage>
        <taxon>Eukaryota</taxon>
        <taxon>Fungi</taxon>
        <taxon>Dikarya</taxon>
        <taxon>Ascomycota</taxon>
        <taxon>Pezizomycotina</taxon>
        <taxon>Sordariomycetes</taxon>
        <taxon>Hypocreomycetidae</taxon>
        <taxon>Hypocreales</taxon>
        <taxon>Clavicipitaceae</taxon>
        <taxon>Metarhizium</taxon>
    </lineage>
</organism>
<proteinExistence type="predicted"/>
<evidence type="ECO:0000256" key="1">
    <source>
        <dbReference type="ARBA" id="ARBA00022656"/>
    </source>
</evidence>
<sequence length="781" mass="84413">MLRLRWPCLALCAAIFWLVCLHVDGVDAKPILEGRDNPRKPKFVFRVDSRSPDEIRAARGFLGRATENTNLQRDSAYSIDVHNDFDWRNDPTVYVSTTAEFGVAARFAQAGDYIYLVRARSNMLSVNIALGRRSRYPWQEEWVAMGGIPFTDVVSSWQVPEEDIYPGRDDEDNYTGRQLQGRIRANVEAMDQEYKDKYKAQFKRNPDYKGEDEAAGEEMEAAAVDAKTMRSLAGQAATDGSDNSDSDSDSDSSQPSSDESEDEQLAGLSLRERARQFMDSHGAEVGWQRGQQFPLWAPVASTSQAQPSPSCAERAAHVALPLLRNISPDDQTRNLANAMTEAGKQLCAASDQACKDKSSSLLQTRFPQRDPGKVERTARELEAICERSLSGPPAERHGGPDSVAGPSGLCRSQASKALKPVRAKSQDQKRPTQEVVSDVKGAVCAAQPPSKKAKGAKEQCENSVQELLSVFNDVGGGDIGNYLSNPAEIDKDLCFEPGTFEYLSSFPWESDQAPGGQDQASPSAGSTPQQGQSSWPQFVQQVQQQFRVAEQQLREYIDAGIQSLQRDHRDVYDLFVQSFPGILQLLEDMARLGLRFSSCLPDKPASGRQLKARAEQDVCKKVLAAIGQSAPGGSQPDKTPSTTPGSPSGQNDSQDSKGNSGPSEADKNLGLAIGIPVSAFTAGLAVFAASADGAALLASAAASLGISTEVGSAAEAVTSALGRTTSSLTQVTRQAVQRVVGRVSRLGHRVANPLLRQITSRALRSATERASEHIPLLSFSG</sequence>
<keyword evidence="2 6" id="KW-0732">Signal</keyword>
<evidence type="ECO:0000256" key="3">
    <source>
        <dbReference type="ARBA" id="ARBA00023026"/>
    </source>
</evidence>
<feature type="chain" id="PRO_5002341432" description="Enterotoxin" evidence="6">
    <location>
        <begin position="29"/>
        <end position="781"/>
    </location>
</feature>
<feature type="region of interest" description="Disordered" evidence="5">
    <location>
        <begin position="232"/>
        <end position="265"/>
    </location>
</feature>
<evidence type="ECO:0000256" key="6">
    <source>
        <dbReference type="SAM" id="SignalP"/>
    </source>
</evidence>
<feature type="region of interest" description="Disordered" evidence="5">
    <location>
        <begin position="506"/>
        <end position="536"/>
    </location>
</feature>
<dbReference type="InterPro" id="IPR001144">
    <property type="entry name" value="Enterotoxin_A"/>
</dbReference>